<dbReference type="Proteomes" id="UP000193642">
    <property type="component" value="Unassembled WGS sequence"/>
</dbReference>
<dbReference type="GO" id="GO:0004930">
    <property type="term" value="F:G protein-coupled receptor activity"/>
    <property type="evidence" value="ECO:0007669"/>
    <property type="project" value="InterPro"/>
</dbReference>
<evidence type="ECO:0000256" key="2">
    <source>
        <dbReference type="ARBA" id="ARBA00022692"/>
    </source>
</evidence>
<feature type="transmembrane region" description="Helical" evidence="6">
    <location>
        <begin position="443"/>
        <end position="465"/>
    </location>
</feature>
<feature type="transmembrane region" description="Helical" evidence="6">
    <location>
        <begin position="512"/>
        <end position="537"/>
    </location>
</feature>
<dbReference type="Pfam" id="PF00003">
    <property type="entry name" value="7tm_3"/>
    <property type="match status" value="1"/>
</dbReference>
<dbReference type="InterPro" id="IPR050726">
    <property type="entry name" value="mGluR"/>
</dbReference>
<dbReference type="PROSITE" id="PS50259">
    <property type="entry name" value="G_PROTEIN_RECEP_F3_4"/>
    <property type="match status" value="1"/>
</dbReference>
<evidence type="ECO:0000256" key="1">
    <source>
        <dbReference type="ARBA" id="ARBA00004141"/>
    </source>
</evidence>
<comment type="caution">
    <text evidence="8">The sequence shown here is derived from an EMBL/GenBank/DDBJ whole genome shotgun (WGS) entry which is preliminary data.</text>
</comment>
<dbReference type="GO" id="GO:0016020">
    <property type="term" value="C:membrane"/>
    <property type="evidence" value="ECO:0007669"/>
    <property type="project" value="UniProtKB-SubCell"/>
</dbReference>
<feature type="transmembrane region" description="Helical" evidence="6">
    <location>
        <begin position="624"/>
        <end position="645"/>
    </location>
</feature>
<dbReference type="EMBL" id="MCGO01000023">
    <property type="protein sequence ID" value="ORY43996.1"/>
    <property type="molecule type" value="Genomic_DNA"/>
</dbReference>
<name>A0A1Y2CAN8_9FUNG</name>
<dbReference type="Gene3D" id="3.40.50.2300">
    <property type="match status" value="2"/>
</dbReference>
<evidence type="ECO:0000259" key="7">
    <source>
        <dbReference type="PROSITE" id="PS50259"/>
    </source>
</evidence>
<feature type="transmembrane region" description="Helical" evidence="6">
    <location>
        <begin position="477"/>
        <end position="500"/>
    </location>
</feature>
<gene>
    <name evidence="8" type="ORF">BCR33DRAFT_717118</name>
</gene>
<dbReference type="Pfam" id="PF01094">
    <property type="entry name" value="ANF_receptor"/>
    <property type="match status" value="1"/>
</dbReference>
<evidence type="ECO:0000313" key="9">
    <source>
        <dbReference type="Proteomes" id="UP000193642"/>
    </source>
</evidence>
<accession>A0A1Y2CAN8</accession>
<comment type="subcellular location">
    <subcellularLocation>
        <location evidence="1">Membrane</location>
        <topology evidence="1">Multi-pass membrane protein</topology>
    </subcellularLocation>
</comment>
<evidence type="ECO:0000256" key="6">
    <source>
        <dbReference type="SAM" id="Phobius"/>
    </source>
</evidence>
<evidence type="ECO:0000313" key="8">
    <source>
        <dbReference type="EMBL" id="ORY43996.1"/>
    </source>
</evidence>
<organism evidence="8 9">
    <name type="scientific">Rhizoclosmatium globosum</name>
    <dbReference type="NCBI Taxonomy" id="329046"/>
    <lineage>
        <taxon>Eukaryota</taxon>
        <taxon>Fungi</taxon>
        <taxon>Fungi incertae sedis</taxon>
        <taxon>Chytridiomycota</taxon>
        <taxon>Chytridiomycota incertae sedis</taxon>
        <taxon>Chytridiomycetes</taxon>
        <taxon>Chytridiales</taxon>
        <taxon>Chytriomycetaceae</taxon>
        <taxon>Rhizoclosmatium</taxon>
    </lineage>
</organism>
<keyword evidence="4 6" id="KW-0472">Membrane</keyword>
<dbReference type="InterPro" id="IPR028082">
    <property type="entry name" value="Peripla_BP_I"/>
</dbReference>
<feature type="transmembrane region" description="Helical" evidence="6">
    <location>
        <begin position="408"/>
        <end position="431"/>
    </location>
</feature>
<protein>
    <submittedName>
        <fullName evidence="8">Periplasmic binding protein-like I</fullName>
    </submittedName>
</protein>
<keyword evidence="2 6" id="KW-0812">Transmembrane</keyword>
<feature type="domain" description="G-protein coupled receptors family 3 profile" evidence="7">
    <location>
        <begin position="407"/>
        <end position="617"/>
    </location>
</feature>
<dbReference type="STRING" id="329046.A0A1Y2CAN8"/>
<dbReference type="SUPFAM" id="SSF53822">
    <property type="entry name" value="Periplasmic binding protein-like I"/>
    <property type="match status" value="1"/>
</dbReference>
<keyword evidence="3 6" id="KW-1133">Transmembrane helix</keyword>
<evidence type="ECO:0000256" key="4">
    <source>
        <dbReference type="ARBA" id="ARBA00023136"/>
    </source>
</evidence>
<dbReference type="OrthoDB" id="2145205at2759"/>
<feature type="transmembrane region" description="Helical" evidence="6">
    <location>
        <begin position="567"/>
        <end position="587"/>
    </location>
</feature>
<reference evidence="8 9" key="1">
    <citation type="submission" date="2016-07" db="EMBL/GenBank/DDBJ databases">
        <title>Pervasive Adenine N6-methylation of Active Genes in Fungi.</title>
        <authorList>
            <consortium name="DOE Joint Genome Institute"/>
            <person name="Mondo S.J."/>
            <person name="Dannebaum R.O."/>
            <person name="Kuo R.C."/>
            <person name="Labutti K."/>
            <person name="Haridas S."/>
            <person name="Kuo A."/>
            <person name="Salamov A."/>
            <person name="Ahrendt S.R."/>
            <person name="Lipzen A."/>
            <person name="Sullivan W."/>
            <person name="Andreopoulos W.B."/>
            <person name="Clum A."/>
            <person name="Lindquist E."/>
            <person name="Daum C."/>
            <person name="Ramamoorthy G.K."/>
            <person name="Gryganskyi A."/>
            <person name="Culley D."/>
            <person name="Magnuson J.K."/>
            <person name="James T.Y."/>
            <person name="O'Malley M.A."/>
            <person name="Stajich J.E."/>
            <person name="Spatafora J.W."/>
            <person name="Visel A."/>
            <person name="Grigoriev I.V."/>
        </authorList>
    </citation>
    <scope>NUCLEOTIDE SEQUENCE [LARGE SCALE GENOMIC DNA]</scope>
    <source>
        <strain evidence="8 9">JEL800</strain>
    </source>
</reference>
<proteinExistence type="predicted"/>
<evidence type="ECO:0000256" key="5">
    <source>
        <dbReference type="ARBA" id="ARBA00023180"/>
    </source>
</evidence>
<dbReference type="AlphaFoldDB" id="A0A1Y2CAN8"/>
<evidence type="ECO:0000256" key="3">
    <source>
        <dbReference type="ARBA" id="ARBA00022989"/>
    </source>
</evidence>
<dbReference type="InterPro" id="IPR017978">
    <property type="entry name" value="GPCR_3_C"/>
</dbReference>
<feature type="transmembrane region" description="Helical" evidence="6">
    <location>
        <begin position="599"/>
        <end position="618"/>
    </location>
</feature>
<dbReference type="InterPro" id="IPR001828">
    <property type="entry name" value="ANF_lig-bd_rcpt"/>
</dbReference>
<keyword evidence="9" id="KW-1185">Reference proteome</keyword>
<sequence>MANSITLGFINNYCAVPNLVFTGSVLAIEMVNNSTDILPGITVTAKRFSDCGSYDPAADLEYYGNSVIGVIGTEYSSTATGVAAALSYLQIPYCAAGTGSMRFSDKSRYPYFWRPMPALGVGRHYLLLLQFWKVTRASIIYQKDSETGRMYAKDVLDALQQGGITILAKFGLMSDLTKDELQYTASMLNQTDTRYTITIGDNFFLATLFLYLNSNGMMSENRVYIANNSPQFDENVTLSTYEAISGSIGFTFGVGNPINQPLFDRVLGTMVSRYPDLNQNDFIGLFSGNIVFDCVMMMLLGFHKLLNESSSNAPNMLQSRKLQDKMNYTLFQDLGYSGITNDPMVLNDNGDLEIGYDIYSFDGYKYNMHYFGETNIDATEFSFTDPDTPLFYRNSSIIPSDGLILLPFAYIVAMATIGLFTSLASACFLLIFQHSHIIKNTSFLHTFIMVCGTGLCYLFIAAYAFSPTAGLCMLRMILLPVGISVIISSLIVKNGLFAYIGTKRVRMTNGKVIVALFRSLNVLLVLIEAVLVGLWVVRANFSVQMVSGGTYVYPQCTSKKSSTLLRFGMETFNIVLWLGLVPTVYFASRIPHAALNESAQLLVITLLIAITYFVAMLIPHDLYYDYRACICVFIATSGTLGLTVGTKMIEVKKERQGIVLGSTIIRSSYLNGKSRTSRTSSITNYMAKSVTGNERNAYFCTRLKKVVFNCRHRKK</sequence>
<keyword evidence="5" id="KW-0325">Glycoprotein</keyword>
<dbReference type="PANTHER" id="PTHR24060">
    <property type="entry name" value="METABOTROPIC GLUTAMATE RECEPTOR"/>
    <property type="match status" value="1"/>
</dbReference>